<keyword evidence="2" id="KW-0963">Cytoplasm</keyword>
<evidence type="ECO:0000313" key="8">
    <source>
        <dbReference type="Proteomes" id="UP001181693"/>
    </source>
</evidence>
<dbReference type="Pfam" id="PF15259">
    <property type="entry name" value="GTSE1_N"/>
    <property type="match status" value="1"/>
</dbReference>
<reference evidence="7" key="1">
    <citation type="thesis" date="2020" institute="ProQuest LLC" country="789 East Eisenhower Parkway, Ann Arbor, MI, USA">
        <title>Comparative Genomics and Chromosome Evolution.</title>
        <authorList>
            <person name="Mudd A.B."/>
        </authorList>
    </citation>
    <scope>NUCLEOTIDE SEQUENCE</scope>
    <source>
        <strain evidence="7">1538</strain>
        <tissue evidence="7">Blood</tissue>
    </source>
</reference>
<name>A0AAV3ATS3_PYXAD</name>
<protein>
    <recommendedName>
        <fullName evidence="6">G2 and S phase-expressed protein 1 N-terminal domain-containing protein</fullName>
    </recommendedName>
</protein>
<gene>
    <name evidence="7" type="ORF">GDO54_007161</name>
</gene>
<comment type="subcellular location">
    <subcellularLocation>
        <location evidence="1">Cytoplasm</location>
        <location evidence="1">Cytoskeleton</location>
    </subcellularLocation>
</comment>
<dbReference type="PANTHER" id="PTHR21584:SF10">
    <property type="entry name" value="G2 AND S PHASE-EXPRESSED PROTEIN 1"/>
    <property type="match status" value="1"/>
</dbReference>
<dbReference type="EMBL" id="DYDO01000002">
    <property type="protein sequence ID" value="DBA31285.1"/>
    <property type="molecule type" value="Genomic_DNA"/>
</dbReference>
<sequence>MDAGSDFTFLADEKFDFDISLSPSSAKEEPEDCDDEVFIGPVKHKEKCVSAAIHLHDFDKKTPPPDNDQVVWSPLSGDKFVEIFKEAHLLALQLECSVNDDKKEMPQTVPNPSVEKFVQESKSKLKLIDTFNAVNKTPIAIKRETYCIQDSPLHQLPPAVQQRIVSSIKDVDHRETQRSQSLTTPLKAPKVVKGSSVSPITQKTKPLLKSTVPPLSTGKIVSRLQPMKATAAQSKINLTMEKPKAVKKQIPMESKKLNSMGSTEDLLSANSSIASDISDSSLNNSCIGQSKKTLTLPSKLNLGKTHFKTPSATSGLRRNTSSSSSSRSSVNTSLNSSLSSPPAVSAKLNASINTSINSSRLKPNTTRQALVRPLGGIGSSLKVASSDSNNRLKPNVVTKINGHKPASVSVAQPQTPPGKVQRQTSAPNLQRFPPAKPESGVKAPSTKPQARILPTPTSRLKPPQKSDGLSPDRVPRQSLKPTRLLSCGDIGSGIVQSTPVEASKGMNTSLIGRGISATPSAKHMSALPTPVSRRTSGMLTTPRTVPRAIPSLRPTPAIQASSKSTKKLLVGSADSEQVKAKPPHSPCSTEENAVAAGICCSLNFSPESKPVLEKPQPVALPQHTEVLLIDIEVENTHTKIRKNTLIENDSQPLIDLSNTPELNKQPIPLKPTSVSQLIDLSSPLIKLSPAANKENVDSPLLKF</sequence>
<evidence type="ECO:0000256" key="2">
    <source>
        <dbReference type="ARBA" id="ARBA00022490"/>
    </source>
</evidence>
<evidence type="ECO:0000256" key="1">
    <source>
        <dbReference type="ARBA" id="ARBA00004245"/>
    </source>
</evidence>
<feature type="compositionally biased region" description="Low complexity" evidence="5">
    <location>
        <begin position="313"/>
        <end position="340"/>
    </location>
</feature>
<evidence type="ECO:0000256" key="4">
    <source>
        <dbReference type="ARBA" id="ARBA00023212"/>
    </source>
</evidence>
<evidence type="ECO:0000313" key="7">
    <source>
        <dbReference type="EMBL" id="DBA31285.1"/>
    </source>
</evidence>
<proteinExistence type="predicted"/>
<accession>A0AAV3ATS3</accession>
<dbReference type="InterPro" id="IPR032768">
    <property type="entry name" value="GTSE1_N"/>
</dbReference>
<feature type="region of interest" description="Disordered" evidence="5">
    <location>
        <begin position="400"/>
        <end position="485"/>
    </location>
</feature>
<dbReference type="PANTHER" id="PTHR21584">
    <property type="entry name" value="DIFFERENTIAL DISPLAY AND ACTIVATED BY P53 DDA3 /G2 S PHASE EXPRESSED 1"/>
    <property type="match status" value="1"/>
</dbReference>
<comment type="caution">
    <text evidence="7">The sequence shown here is derived from an EMBL/GenBank/DDBJ whole genome shotgun (WGS) entry which is preliminary data.</text>
</comment>
<feature type="region of interest" description="Disordered" evidence="5">
    <location>
        <begin position="519"/>
        <end position="546"/>
    </location>
</feature>
<dbReference type="GO" id="GO:0008017">
    <property type="term" value="F:microtubule binding"/>
    <property type="evidence" value="ECO:0007669"/>
    <property type="project" value="TreeGrafter"/>
</dbReference>
<organism evidence="7 8">
    <name type="scientific">Pyxicephalus adspersus</name>
    <name type="common">African bullfrog</name>
    <dbReference type="NCBI Taxonomy" id="30357"/>
    <lineage>
        <taxon>Eukaryota</taxon>
        <taxon>Metazoa</taxon>
        <taxon>Chordata</taxon>
        <taxon>Craniata</taxon>
        <taxon>Vertebrata</taxon>
        <taxon>Euteleostomi</taxon>
        <taxon>Amphibia</taxon>
        <taxon>Batrachia</taxon>
        <taxon>Anura</taxon>
        <taxon>Neobatrachia</taxon>
        <taxon>Ranoidea</taxon>
        <taxon>Pyxicephalidae</taxon>
        <taxon>Pyxicephalinae</taxon>
        <taxon>Pyxicephalus</taxon>
    </lineage>
</organism>
<keyword evidence="3" id="KW-0597">Phosphoprotein</keyword>
<dbReference type="GO" id="GO:0005881">
    <property type="term" value="C:cytoplasmic microtubule"/>
    <property type="evidence" value="ECO:0007669"/>
    <property type="project" value="TreeGrafter"/>
</dbReference>
<evidence type="ECO:0000259" key="6">
    <source>
        <dbReference type="Pfam" id="PF15259"/>
    </source>
</evidence>
<dbReference type="AlphaFoldDB" id="A0AAV3ATS3"/>
<dbReference type="Proteomes" id="UP001181693">
    <property type="component" value="Unassembled WGS sequence"/>
</dbReference>
<evidence type="ECO:0000256" key="5">
    <source>
        <dbReference type="SAM" id="MobiDB-lite"/>
    </source>
</evidence>
<keyword evidence="8" id="KW-1185">Reference proteome</keyword>
<feature type="region of interest" description="Disordered" evidence="5">
    <location>
        <begin position="301"/>
        <end position="343"/>
    </location>
</feature>
<keyword evidence="4" id="KW-0206">Cytoskeleton</keyword>
<feature type="compositionally biased region" description="Polar residues" evidence="5">
    <location>
        <begin position="532"/>
        <end position="543"/>
    </location>
</feature>
<feature type="region of interest" description="Disordered" evidence="5">
    <location>
        <begin position="174"/>
        <end position="198"/>
    </location>
</feature>
<evidence type="ECO:0000256" key="3">
    <source>
        <dbReference type="ARBA" id="ARBA00022553"/>
    </source>
</evidence>
<feature type="domain" description="G2 and S phase-expressed protein 1 N-terminal" evidence="6">
    <location>
        <begin position="8"/>
        <end position="151"/>
    </location>
</feature>
<dbReference type="InterPro" id="IPR026657">
    <property type="entry name" value="DDA3/GTSE-1"/>
</dbReference>